<proteinExistence type="predicted"/>
<reference evidence="1 2" key="1">
    <citation type="submission" date="2015-01" db="EMBL/GenBank/DDBJ databases">
        <title>Genome sequencing of Jeotgalibacillus soli.</title>
        <authorList>
            <person name="Goh K.M."/>
            <person name="Chan K.-G."/>
            <person name="Yaakop A.S."/>
            <person name="Ee R."/>
            <person name="Gan H.M."/>
            <person name="Chan C.S."/>
        </authorList>
    </citation>
    <scope>NUCLEOTIDE SEQUENCE [LARGE SCALE GENOMIC DNA]</scope>
    <source>
        <strain evidence="1 2">P9</strain>
    </source>
</reference>
<keyword evidence="2" id="KW-1185">Reference proteome</keyword>
<comment type="caution">
    <text evidence="1">The sequence shown here is derived from an EMBL/GenBank/DDBJ whole genome shotgun (WGS) entry which is preliminary data.</text>
</comment>
<name>A0A0C2RVE4_9BACL</name>
<dbReference type="AlphaFoldDB" id="A0A0C2RVE4"/>
<dbReference type="EMBL" id="JXRP01000017">
    <property type="protein sequence ID" value="KIL45729.1"/>
    <property type="molecule type" value="Genomic_DNA"/>
</dbReference>
<protein>
    <submittedName>
        <fullName evidence="1">Uncharacterized protein</fullName>
    </submittedName>
</protein>
<dbReference type="RefSeq" id="WP_041088456.1">
    <property type="nucleotide sequence ID" value="NZ_JXRP01000017.1"/>
</dbReference>
<dbReference type="PATRIC" id="fig|889306.3.peg.2095"/>
<organism evidence="1 2">
    <name type="scientific">Jeotgalibacillus soli</name>
    <dbReference type="NCBI Taxonomy" id="889306"/>
    <lineage>
        <taxon>Bacteria</taxon>
        <taxon>Bacillati</taxon>
        <taxon>Bacillota</taxon>
        <taxon>Bacilli</taxon>
        <taxon>Bacillales</taxon>
        <taxon>Caryophanaceae</taxon>
        <taxon>Jeotgalibacillus</taxon>
    </lineage>
</organism>
<dbReference type="Proteomes" id="UP000031938">
    <property type="component" value="Unassembled WGS sequence"/>
</dbReference>
<accession>A0A0C2RVE4</accession>
<evidence type="ECO:0000313" key="2">
    <source>
        <dbReference type="Proteomes" id="UP000031938"/>
    </source>
</evidence>
<sequence>MDSVVHDSVKFLGKHGVKSEIEFHRYTGLYILNIYEDNNGECLKEAITETVFTKEDLVEFASEILRFVEKSEGTID</sequence>
<gene>
    <name evidence="1" type="ORF">KP78_20780</name>
</gene>
<evidence type="ECO:0000313" key="1">
    <source>
        <dbReference type="EMBL" id="KIL45729.1"/>
    </source>
</evidence>